<feature type="transmembrane region" description="Helical" evidence="1">
    <location>
        <begin position="12"/>
        <end position="31"/>
    </location>
</feature>
<feature type="transmembrane region" description="Helical" evidence="1">
    <location>
        <begin position="133"/>
        <end position="155"/>
    </location>
</feature>
<reference evidence="2 3" key="1">
    <citation type="submission" date="2021-06" db="EMBL/GenBank/DDBJ databases">
        <title>Clostridia strains as spoilage organisms.</title>
        <authorList>
            <person name="Wambui J."/>
            <person name="Stephan R."/>
            <person name="Stevens M.J.A."/>
        </authorList>
    </citation>
    <scope>NUCLEOTIDE SEQUENCE [LARGE SCALE GENOMIC DNA]</scope>
    <source>
        <strain evidence="2 3">DSM 14204</strain>
    </source>
</reference>
<feature type="transmembrane region" description="Helical" evidence="1">
    <location>
        <begin position="221"/>
        <end position="242"/>
    </location>
</feature>
<keyword evidence="3" id="KW-1185">Reference proteome</keyword>
<feature type="transmembrane region" description="Helical" evidence="1">
    <location>
        <begin position="37"/>
        <end position="59"/>
    </location>
</feature>
<keyword evidence="1" id="KW-1133">Transmembrane helix</keyword>
<organism evidence="2 3">
    <name type="scientific">Clostridium frigoris</name>
    <dbReference type="NCBI Taxonomy" id="205327"/>
    <lineage>
        <taxon>Bacteria</taxon>
        <taxon>Bacillati</taxon>
        <taxon>Bacillota</taxon>
        <taxon>Clostridia</taxon>
        <taxon>Eubacteriales</taxon>
        <taxon>Clostridiaceae</taxon>
        <taxon>Clostridium</taxon>
    </lineage>
</organism>
<keyword evidence="1" id="KW-0812">Transmembrane</keyword>
<evidence type="ECO:0000313" key="3">
    <source>
        <dbReference type="Proteomes" id="UP000776252"/>
    </source>
</evidence>
<gene>
    <name evidence="2" type="ORF">KPL37_08040</name>
</gene>
<feature type="transmembrane region" description="Helical" evidence="1">
    <location>
        <begin position="91"/>
        <end position="113"/>
    </location>
</feature>
<feature type="transmembrane region" description="Helical" evidence="1">
    <location>
        <begin position="167"/>
        <end position="185"/>
    </location>
</feature>
<dbReference type="Proteomes" id="UP000776252">
    <property type="component" value="Unassembled WGS sequence"/>
</dbReference>
<evidence type="ECO:0000256" key="1">
    <source>
        <dbReference type="SAM" id="Phobius"/>
    </source>
</evidence>
<evidence type="ECO:0000313" key="2">
    <source>
        <dbReference type="EMBL" id="MBU3159698.1"/>
    </source>
</evidence>
<keyword evidence="1" id="KW-0472">Membrane</keyword>
<name>A0ABS6BRZ8_9CLOT</name>
<accession>A0ABS6BRZ8</accession>
<comment type="caution">
    <text evidence="2">The sequence shown here is derived from an EMBL/GenBank/DDBJ whole genome shotgun (WGS) entry which is preliminary data.</text>
</comment>
<dbReference type="EMBL" id="JAHLDV010000012">
    <property type="protein sequence ID" value="MBU3159698.1"/>
    <property type="molecule type" value="Genomic_DNA"/>
</dbReference>
<evidence type="ECO:0008006" key="4">
    <source>
        <dbReference type="Google" id="ProtNLM"/>
    </source>
</evidence>
<proteinExistence type="predicted"/>
<protein>
    <recommendedName>
        <fullName evidence="4">ABC transporter permease</fullName>
    </recommendedName>
</protein>
<dbReference type="RefSeq" id="WP_216147676.1">
    <property type="nucleotide sequence ID" value="NZ_JAHLDV010000012.1"/>
</dbReference>
<sequence length="249" mass="27612">MFKLVKYELRANFLTIIGICITVIIASLLLMTKKGTWTIAVPALSACFTIGSMIVIFIVSLKILSQYLYGDSGYLLFTLPQSGTSIMASRLIAALIQISIVGIVTILMLYLTVTEKIDFSFLKDIKASEMIEYIISYIWMIISSLTIIYFCMIIGKVALKGKKIGKVGSFIIFIIISSLISWLSFKLMTILPQTLNLSNFTITNGNVMNFGTSSAAFTVNIAQTIFDIIVFIGLFMTSSYLIDKKLDLS</sequence>